<dbReference type="CDD" id="cd04330">
    <property type="entry name" value="RNAP_III_Rpc25_N"/>
    <property type="match status" value="1"/>
</dbReference>
<dbReference type="AlphaFoldDB" id="A0A9W4TVZ7"/>
<evidence type="ECO:0000256" key="1">
    <source>
        <dbReference type="ARBA" id="ARBA00004123"/>
    </source>
</evidence>
<keyword evidence="3 6" id="KW-0240">DNA-directed RNA polymerase</keyword>
<dbReference type="FunFam" id="3.30.1490.120:FF:000001">
    <property type="entry name" value="DNA-directed RNA polymerase II subunit RPB7"/>
    <property type="match status" value="1"/>
</dbReference>
<evidence type="ECO:0000256" key="4">
    <source>
        <dbReference type="ARBA" id="ARBA00023163"/>
    </source>
</evidence>
<proteinExistence type="inferred from homology"/>
<feature type="domain" description="RNA polymerase Rpb7-like N-terminal" evidence="7">
    <location>
        <begin position="8"/>
        <end position="64"/>
    </location>
</feature>
<evidence type="ECO:0000256" key="2">
    <source>
        <dbReference type="ARBA" id="ARBA00009307"/>
    </source>
</evidence>
<dbReference type="FunFam" id="2.40.50.140:FF:000221">
    <property type="entry name" value="DNA-directed RNA polymerase III subunit"/>
    <property type="match status" value="1"/>
</dbReference>
<dbReference type="OrthoDB" id="10256606at2759"/>
<comment type="subcellular location">
    <subcellularLocation>
        <location evidence="1 6">Nucleus</location>
    </subcellularLocation>
</comment>
<evidence type="ECO:0000259" key="8">
    <source>
        <dbReference type="Pfam" id="PF08292"/>
    </source>
</evidence>
<dbReference type="InterPro" id="IPR012340">
    <property type="entry name" value="NA-bd_OB-fold"/>
</dbReference>
<evidence type="ECO:0000259" key="7">
    <source>
        <dbReference type="Pfam" id="PF03876"/>
    </source>
</evidence>
<feature type="domain" description="RNA polymerase III subunit Rpc25" evidence="8">
    <location>
        <begin position="83"/>
        <end position="194"/>
    </location>
</feature>
<dbReference type="GO" id="GO:0005666">
    <property type="term" value="C:RNA polymerase III complex"/>
    <property type="evidence" value="ECO:0007669"/>
    <property type="project" value="TreeGrafter"/>
</dbReference>
<evidence type="ECO:0000256" key="5">
    <source>
        <dbReference type="ARBA" id="ARBA00023242"/>
    </source>
</evidence>
<dbReference type="SUPFAM" id="SSF50249">
    <property type="entry name" value="Nucleic acid-binding proteins"/>
    <property type="match status" value="1"/>
</dbReference>
<dbReference type="PANTHER" id="PTHR12709:SF1">
    <property type="entry name" value="DNA-DIRECTED RNA POLYMERASE III SUBUNIT RPC8"/>
    <property type="match status" value="1"/>
</dbReference>
<reference evidence="9" key="1">
    <citation type="submission" date="2022-12" db="EMBL/GenBank/DDBJ databases">
        <authorList>
            <person name="Brejova B."/>
        </authorList>
    </citation>
    <scope>NUCLEOTIDE SEQUENCE</scope>
</reference>
<dbReference type="InterPro" id="IPR045113">
    <property type="entry name" value="Rpb7-like"/>
</dbReference>
<keyword evidence="5 6" id="KW-0539">Nucleus</keyword>
<gene>
    <name evidence="9" type="ORF">CANVERA_P2421</name>
</gene>
<dbReference type="Pfam" id="PF08292">
    <property type="entry name" value="RNA_pol_Rbc25"/>
    <property type="match status" value="1"/>
</dbReference>
<dbReference type="Pfam" id="PF03876">
    <property type="entry name" value="SHS2_Rpb7-N"/>
    <property type="match status" value="1"/>
</dbReference>
<dbReference type="NCBIfam" id="TIGR00448">
    <property type="entry name" value="rpoE"/>
    <property type="match status" value="1"/>
</dbReference>
<dbReference type="InterPro" id="IPR013238">
    <property type="entry name" value="RNA_pol_III_Rbc25"/>
</dbReference>
<evidence type="ECO:0000313" key="10">
    <source>
        <dbReference type="Proteomes" id="UP001152885"/>
    </source>
</evidence>
<accession>A0A9W4TVZ7</accession>
<dbReference type="Gene3D" id="2.40.50.140">
    <property type="entry name" value="Nucleic acid-binding proteins"/>
    <property type="match status" value="1"/>
</dbReference>
<dbReference type="InterPro" id="IPR004519">
    <property type="entry name" value="RNAP_E/RPC8"/>
</dbReference>
<evidence type="ECO:0000256" key="6">
    <source>
        <dbReference type="RuleBase" id="RU369086"/>
    </source>
</evidence>
<dbReference type="GO" id="GO:0003899">
    <property type="term" value="F:DNA-directed RNA polymerase activity"/>
    <property type="evidence" value="ECO:0007669"/>
    <property type="project" value="InterPro"/>
</dbReference>
<keyword evidence="4 6" id="KW-0804">Transcription</keyword>
<protein>
    <recommendedName>
        <fullName evidence="6">DNA-directed RNA polymerase subunit</fullName>
    </recommendedName>
</protein>
<comment type="similarity">
    <text evidence="2">Belongs to the eukaryotic RPB7/RPC8 RNA polymerase subunit family.</text>
</comment>
<dbReference type="InterPro" id="IPR005576">
    <property type="entry name" value="Rpb7-like_N"/>
</dbReference>
<dbReference type="GO" id="GO:0003677">
    <property type="term" value="F:DNA binding"/>
    <property type="evidence" value="ECO:0007669"/>
    <property type="project" value="InterPro"/>
</dbReference>
<dbReference type="InterPro" id="IPR036898">
    <property type="entry name" value="RNA_pol_Rpb7-like_N_sf"/>
</dbReference>
<comment type="function">
    <text evidence="6">DNA-dependent RNA polymerase which catalyzes the transcription of DNA into RNA using the four ribonucleoside triphosphates as substrates.</text>
</comment>
<evidence type="ECO:0000256" key="3">
    <source>
        <dbReference type="ARBA" id="ARBA00022478"/>
    </source>
</evidence>
<name>A0A9W4TVZ7_9ASCO</name>
<comment type="caution">
    <text evidence="9">The sequence shown here is derived from an EMBL/GenBank/DDBJ whole genome shotgun (WGS) entry which is preliminary data.</text>
</comment>
<sequence length="195" mass="22579">MFILSEIEDLVRIPPNTFNIPIQHAITDELHKKYSNKIINNLGLVVSIWDISDIKDGLLKPGDGGSYVGVTFRAIVFKPFRGEVLTGWVTECNPMGIKIRLGFFDDIWIPKNYLFEECEFKEVEKAWVWNMDGNELFIDMNEKVRFRVEEENFYNIKPKTSNEALGLEEPKNKLPAYSLIASCQEYGMGCISWWD</sequence>
<keyword evidence="10" id="KW-1185">Reference proteome</keyword>
<dbReference type="GO" id="GO:0006384">
    <property type="term" value="P:transcription initiation at RNA polymerase III promoter"/>
    <property type="evidence" value="ECO:0007669"/>
    <property type="project" value="TreeGrafter"/>
</dbReference>
<dbReference type="EMBL" id="CANTUO010000002">
    <property type="protein sequence ID" value="CAI5757909.1"/>
    <property type="molecule type" value="Genomic_DNA"/>
</dbReference>
<dbReference type="PANTHER" id="PTHR12709">
    <property type="entry name" value="DNA-DIRECTED RNA POLYMERASE II, III"/>
    <property type="match status" value="1"/>
</dbReference>
<dbReference type="Proteomes" id="UP001152885">
    <property type="component" value="Unassembled WGS sequence"/>
</dbReference>
<dbReference type="Gene3D" id="3.30.1490.120">
    <property type="entry name" value="RNA polymerase Rpb7-like, N-terminal domain"/>
    <property type="match status" value="1"/>
</dbReference>
<evidence type="ECO:0000313" key="9">
    <source>
        <dbReference type="EMBL" id="CAI5757909.1"/>
    </source>
</evidence>
<dbReference type="SUPFAM" id="SSF88798">
    <property type="entry name" value="N-terminal, heterodimerisation domain of RBP7 (RpoE)"/>
    <property type="match status" value="1"/>
</dbReference>
<organism evidence="9 10">
    <name type="scientific">Candida verbasci</name>
    <dbReference type="NCBI Taxonomy" id="1227364"/>
    <lineage>
        <taxon>Eukaryota</taxon>
        <taxon>Fungi</taxon>
        <taxon>Dikarya</taxon>
        <taxon>Ascomycota</taxon>
        <taxon>Saccharomycotina</taxon>
        <taxon>Pichiomycetes</taxon>
        <taxon>Debaryomycetaceae</taxon>
        <taxon>Candida/Lodderomyces clade</taxon>
        <taxon>Candida</taxon>
    </lineage>
</organism>